<dbReference type="SUPFAM" id="SSF52540">
    <property type="entry name" value="P-loop containing nucleoside triphosphate hydrolases"/>
    <property type="match status" value="1"/>
</dbReference>
<reference evidence="3" key="1">
    <citation type="submission" date="2016-10" db="EMBL/GenBank/DDBJ databases">
        <authorList>
            <person name="Varghese N."/>
            <person name="Submissions S."/>
        </authorList>
    </citation>
    <scope>NUCLEOTIDE SEQUENCE [LARGE SCALE GENOMIC DNA]</scope>
    <source>
        <strain evidence="3">CGMCC 1.7062</strain>
    </source>
</reference>
<keyword evidence="2" id="KW-0067">ATP-binding</keyword>
<dbReference type="GO" id="GO:0005524">
    <property type="term" value="F:ATP binding"/>
    <property type="evidence" value="ECO:0007669"/>
    <property type="project" value="InterPro"/>
</dbReference>
<dbReference type="PANTHER" id="PTHR47396">
    <property type="entry name" value="TYPE I RESTRICTION ENZYME ECOKI R PROTEIN"/>
    <property type="match status" value="1"/>
</dbReference>
<dbReference type="InterPro" id="IPR014001">
    <property type="entry name" value="Helicase_ATP-bd"/>
</dbReference>
<organism evidence="2 3">
    <name type="scientific">Vibrio hangzhouensis</name>
    <dbReference type="NCBI Taxonomy" id="462991"/>
    <lineage>
        <taxon>Bacteria</taxon>
        <taxon>Pseudomonadati</taxon>
        <taxon>Pseudomonadota</taxon>
        <taxon>Gammaproteobacteria</taxon>
        <taxon>Vibrionales</taxon>
        <taxon>Vibrionaceae</taxon>
        <taxon>Vibrio</taxon>
    </lineage>
</organism>
<dbReference type="SMART" id="SM00487">
    <property type="entry name" value="DEXDc"/>
    <property type="match status" value="1"/>
</dbReference>
<evidence type="ECO:0000259" key="1">
    <source>
        <dbReference type="SMART" id="SM00487"/>
    </source>
</evidence>
<dbReference type="InterPro" id="IPR050742">
    <property type="entry name" value="Helicase_Restrict-Modif_Enz"/>
</dbReference>
<keyword evidence="2" id="KW-0378">Hydrolase</keyword>
<gene>
    <name evidence="2" type="ORF">SAMN04488244_101109</name>
</gene>
<dbReference type="OrthoDB" id="5165890at2"/>
<evidence type="ECO:0000313" key="2">
    <source>
        <dbReference type="EMBL" id="SEF41515.1"/>
    </source>
</evidence>
<dbReference type="Pfam" id="PF04851">
    <property type="entry name" value="ResIII"/>
    <property type="match status" value="1"/>
</dbReference>
<dbReference type="EMBL" id="FNVG01000001">
    <property type="protein sequence ID" value="SEF41515.1"/>
    <property type="molecule type" value="Genomic_DNA"/>
</dbReference>
<dbReference type="GO" id="GO:0016787">
    <property type="term" value="F:hydrolase activity"/>
    <property type="evidence" value="ECO:0007669"/>
    <property type="project" value="InterPro"/>
</dbReference>
<accession>A0A1H5RT67</accession>
<dbReference type="AlphaFoldDB" id="A0A1H5RT67"/>
<dbReference type="InterPro" id="IPR006935">
    <property type="entry name" value="Helicase/UvrB_N"/>
</dbReference>
<protein>
    <submittedName>
        <fullName evidence="2">Superfamily II DNA or RNA helicase</fullName>
    </submittedName>
</protein>
<dbReference type="RefSeq" id="WP_103878366.1">
    <property type="nucleotide sequence ID" value="NZ_FNVG01000001.1"/>
</dbReference>
<dbReference type="Proteomes" id="UP000236721">
    <property type="component" value="Unassembled WGS sequence"/>
</dbReference>
<keyword evidence="3" id="KW-1185">Reference proteome</keyword>
<sequence length="464" mass="51688">MLRKWQAECISLALSKYRSGHAHFLAQATPGAGKTIMAATLAKQMFDSKEIDFVLCFSPSKAVADGIKSTFSQLLKCSFNGALGETGCSMTYQSLRFVTKRFWDTLSKYKVLCIFDEIHHCGGDSELNSNSWGYQLLRDVQHAATFTLTLTGTPWRSDKTPITLASYTDPEGKIVCDYRYSLAQAVQDGVCRKPKIALIDCEEVKVIESEGLRSYNTIDELLNEGDVTYALILKDQQALLHLIGEAVSRLISIQAENPNAGGLIVASSIQEANKIASILTHSYAQSSVVVSYRDTSSHEKIKEFKETHSKNWIVSVGMVSEGTDIPRLQVCCYLTKIKTELYFRQVLGRILRVTESPNQEAWLYTFAESNMIRCAEEIETDIPDTCLYLNYDCPDSHPSRVDESSKTKALDAQLFPASVAEISFNWSDDLSASEPPNGKSTDSFESSIQLARFNQRVIEAFRGV</sequence>
<name>A0A1H5RT67_9VIBR</name>
<evidence type="ECO:0000313" key="3">
    <source>
        <dbReference type="Proteomes" id="UP000236721"/>
    </source>
</evidence>
<dbReference type="GO" id="GO:0004386">
    <property type="term" value="F:helicase activity"/>
    <property type="evidence" value="ECO:0007669"/>
    <property type="project" value="UniProtKB-KW"/>
</dbReference>
<feature type="domain" description="Helicase ATP-binding" evidence="1">
    <location>
        <begin position="2"/>
        <end position="175"/>
    </location>
</feature>
<dbReference type="PANTHER" id="PTHR47396:SF2">
    <property type="entry name" value="HELICASE ATP-BINDING DOMAIN-CONTAINING PROTEIN"/>
    <property type="match status" value="1"/>
</dbReference>
<dbReference type="GO" id="GO:0005829">
    <property type="term" value="C:cytosol"/>
    <property type="evidence" value="ECO:0007669"/>
    <property type="project" value="TreeGrafter"/>
</dbReference>
<dbReference type="Gene3D" id="3.40.50.300">
    <property type="entry name" value="P-loop containing nucleotide triphosphate hydrolases"/>
    <property type="match status" value="2"/>
</dbReference>
<proteinExistence type="predicted"/>
<dbReference type="GO" id="GO:0003677">
    <property type="term" value="F:DNA binding"/>
    <property type="evidence" value="ECO:0007669"/>
    <property type="project" value="InterPro"/>
</dbReference>
<keyword evidence="2" id="KW-0347">Helicase</keyword>
<dbReference type="InterPro" id="IPR027417">
    <property type="entry name" value="P-loop_NTPase"/>
</dbReference>
<keyword evidence="2" id="KW-0547">Nucleotide-binding</keyword>